<organism evidence="1 2">
    <name type="scientific">Lyophyllum shimeji</name>
    <name type="common">Hon-shimeji</name>
    <name type="synonym">Tricholoma shimeji</name>
    <dbReference type="NCBI Taxonomy" id="47721"/>
    <lineage>
        <taxon>Eukaryota</taxon>
        <taxon>Fungi</taxon>
        <taxon>Dikarya</taxon>
        <taxon>Basidiomycota</taxon>
        <taxon>Agaricomycotina</taxon>
        <taxon>Agaricomycetes</taxon>
        <taxon>Agaricomycetidae</taxon>
        <taxon>Agaricales</taxon>
        <taxon>Tricholomatineae</taxon>
        <taxon>Lyophyllaceae</taxon>
        <taxon>Lyophyllum</taxon>
    </lineage>
</organism>
<evidence type="ECO:0000313" key="1">
    <source>
        <dbReference type="EMBL" id="GLB45004.1"/>
    </source>
</evidence>
<comment type="caution">
    <text evidence="1">The sequence shown here is derived from an EMBL/GenBank/DDBJ whole genome shotgun (WGS) entry which is preliminary data.</text>
</comment>
<proteinExistence type="predicted"/>
<accession>A0A9P3Q0M8</accession>
<evidence type="ECO:0000313" key="2">
    <source>
        <dbReference type="Proteomes" id="UP001063166"/>
    </source>
</evidence>
<dbReference type="Proteomes" id="UP001063166">
    <property type="component" value="Unassembled WGS sequence"/>
</dbReference>
<dbReference type="EMBL" id="BRPK01000019">
    <property type="protein sequence ID" value="GLB45004.1"/>
    <property type="molecule type" value="Genomic_DNA"/>
</dbReference>
<name>A0A9P3Q0M8_LYOSH</name>
<dbReference type="AlphaFoldDB" id="A0A9P3Q0M8"/>
<reference evidence="1" key="1">
    <citation type="submission" date="2022-07" db="EMBL/GenBank/DDBJ databases">
        <title>The genome of Lyophyllum shimeji provides insight into the initial evolution of ectomycorrhizal fungal genome.</title>
        <authorList>
            <person name="Kobayashi Y."/>
            <person name="Shibata T."/>
            <person name="Hirakawa H."/>
            <person name="Shigenobu S."/>
            <person name="Nishiyama T."/>
            <person name="Yamada A."/>
            <person name="Hasebe M."/>
            <person name="Kawaguchi M."/>
        </authorList>
    </citation>
    <scope>NUCLEOTIDE SEQUENCE</scope>
    <source>
        <strain evidence="1">AT787</strain>
    </source>
</reference>
<keyword evidence="2" id="KW-1185">Reference proteome</keyword>
<gene>
    <name evidence="1" type="ORF">LshimejAT787_1900820</name>
</gene>
<sequence>MSIIYFGLSSMGFPFSHCIGFTLSYSPDEGPFTRNFSYMDCFCININIPPACQIMVCTSLSRSLLLLRRVEGLLKLSVIDWGTHGSAADQLKGEVITEALRLCIQARISQLELLNTVA</sequence>
<protein>
    <submittedName>
        <fullName evidence="1">Uncharacterized protein</fullName>
    </submittedName>
</protein>